<dbReference type="InterPro" id="IPR001077">
    <property type="entry name" value="COMT_C"/>
</dbReference>
<evidence type="ECO:0000256" key="3">
    <source>
        <dbReference type="ARBA" id="ARBA00022691"/>
    </source>
</evidence>
<keyword evidence="1 7" id="KW-0489">Methyltransferase</keyword>
<dbReference type="EMBL" id="MH837479">
    <property type="protein sequence ID" value="QAX90935.1"/>
    <property type="molecule type" value="mRNA"/>
</dbReference>
<dbReference type="CDD" id="cd02440">
    <property type="entry name" value="AdoMet_MTases"/>
    <property type="match status" value="1"/>
</dbReference>
<feature type="domain" description="O-methyltransferase dimerisation" evidence="6">
    <location>
        <begin position="339"/>
        <end position="383"/>
    </location>
</feature>
<dbReference type="InterPro" id="IPR012967">
    <property type="entry name" value="COMT_dimerisation"/>
</dbReference>
<organism evidence="7">
    <name type="scientific">Catalpa bungei</name>
    <dbReference type="NCBI Taxonomy" id="265496"/>
    <lineage>
        <taxon>Eukaryota</taxon>
        <taxon>Viridiplantae</taxon>
        <taxon>Streptophyta</taxon>
        <taxon>Embryophyta</taxon>
        <taxon>Tracheophyta</taxon>
        <taxon>Spermatophyta</taxon>
        <taxon>Magnoliopsida</taxon>
        <taxon>eudicotyledons</taxon>
        <taxon>Gunneridae</taxon>
        <taxon>Pentapetalae</taxon>
        <taxon>asterids</taxon>
        <taxon>lamiids</taxon>
        <taxon>Lamiales</taxon>
        <taxon>Bignoniaceae</taxon>
        <taxon>Catalpeae</taxon>
        <taxon>Catalpa</taxon>
    </lineage>
</organism>
<dbReference type="Pfam" id="PF08100">
    <property type="entry name" value="Dimerisation"/>
    <property type="match status" value="2"/>
</dbReference>
<name>A0A411ASD5_9LAMI</name>
<dbReference type="Pfam" id="PF00891">
    <property type="entry name" value="Methyltransf_2"/>
    <property type="match status" value="2"/>
</dbReference>
<evidence type="ECO:0000259" key="6">
    <source>
        <dbReference type="Pfam" id="PF08100"/>
    </source>
</evidence>
<gene>
    <name evidence="7" type="primary">COMT5</name>
</gene>
<dbReference type="InterPro" id="IPR016461">
    <property type="entry name" value="COMT-like"/>
</dbReference>
<feature type="domain" description="O-methyltransferase C-terminal" evidence="5">
    <location>
        <begin position="124"/>
        <end position="330"/>
    </location>
</feature>
<sequence>MDVTKSLKEVDEEVQAQVDIWQYIFGLAPMAVVKCAVELQIPDVLESHGGAMTLPELSAALGCTPSVLSRIMRYLIHRGIFKQKTTSQESQICYIQTSLSRLLMKNSMGAFLLMESNPVMLAPWHNLRACALAKGASAFKAANGADLWDYGSENPGHSKLFNDAMACHAKLAISNIVNRYPEAFKGIRSLVDVGGGNGTALRTLVKSCPWIRGINFDLPHVVSIAPPCDGIEHVGGDMFEMVPKADAAFLMWVLHDWSDDECIQILRNCREAIPKDTGKVIIAEAMIEEREEDKVTDARLALDMVILVHTEKGKERTIKEWEYVVYAAGFTKCTIKHIEVVKCAIKLQIPDVLESHGGAMTLPKLSAATLGRSSSVLSRIMRLKMGRIYGIMDPKMLAIASHSMMQWLAMLNWLFQGSLIVILRCMFKGIGSLVDVGGGNGTVLHTLVKSCPWIRGINFDLQHVVSAAPSCDGIEDMFEMVPTADAVFLMGIG</sequence>
<dbReference type="PANTHER" id="PTHR11746">
    <property type="entry name" value="O-METHYLTRANSFERASE"/>
    <property type="match status" value="1"/>
</dbReference>
<dbReference type="Gene3D" id="3.40.50.150">
    <property type="entry name" value="Vaccinia Virus protein VP39"/>
    <property type="match status" value="2"/>
</dbReference>
<comment type="similarity">
    <text evidence="4">Belongs to the class I-like SAM-binding methyltransferase superfamily. Cation-independent O-methyltransferase family. COMT subfamily.</text>
</comment>
<protein>
    <submittedName>
        <fullName evidence="7">Caffeic acid O-methyltransferase</fullName>
    </submittedName>
</protein>
<evidence type="ECO:0000256" key="1">
    <source>
        <dbReference type="ARBA" id="ARBA00022603"/>
    </source>
</evidence>
<dbReference type="FunFam" id="3.40.50.150:FF:000294">
    <property type="entry name" value="O-methyltransferase family protein"/>
    <property type="match status" value="1"/>
</dbReference>
<dbReference type="InterPro" id="IPR036390">
    <property type="entry name" value="WH_DNA-bd_sf"/>
</dbReference>
<dbReference type="InterPro" id="IPR036388">
    <property type="entry name" value="WH-like_DNA-bd_sf"/>
</dbReference>
<dbReference type="GO" id="GO:0032259">
    <property type="term" value="P:methylation"/>
    <property type="evidence" value="ECO:0007669"/>
    <property type="project" value="UniProtKB-KW"/>
</dbReference>
<keyword evidence="3" id="KW-0949">S-adenosyl-L-methionine</keyword>
<dbReference type="SUPFAM" id="SSF53335">
    <property type="entry name" value="S-adenosyl-L-methionine-dependent methyltransferases"/>
    <property type="match status" value="2"/>
</dbReference>
<proteinExistence type="evidence at transcript level"/>
<feature type="domain" description="O-methyltransferase dimerisation" evidence="6">
    <location>
        <begin position="21"/>
        <end position="105"/>
    </location>
</feature>
<evidence type="ECO:0000256" key="4">
    <source>
        <dbReference type="ARBA" id="ARBA00034481"/>
    </source>
</evidence>
<keyword evidence="2 7" id="KW-0808">Transferase</keyword>
<dbReference type="GO" id="GO:0046983">
    <property type="term" value="F:protein dimerization activity"/>
    <property type="evidence" value="ECO:0007669"/>
    <property type="project" value="InterPro"/>
</dbReference>
<evidence type="ECO:0000256" key="2">
    <source>
        <dbReference type="ARBA" id="ARBA00022679"/>
    </source>
</evidence>
<accession>A0A411ASD5</accession>
<dbReference type="GO" id="GO:0008171">
    <property type="term" value="F:O-methyltransferase activity"/>
    <property type="evidence" value="ECO:0007669"/>
    <property type="project" value="InterPro"/>
</dbReference>
<evidence type="ECO:0000259" key="5">
    <source>
        <dbReference type="Pfam" id="PF00891"/>
    </source>
</evidence>
<dbReference type="SUPFAM" id="SSF46785">
    <property type="entry name" value="Winged helix' DNA-binding domain"/>
    <property type="match status" value="2"/>
</dbReference>
<dbReference type="PROSITE" id="PS51683">
    <property type="entry name" value="SAM_OMT_II"/>
    <property type="match status" value="1"/>
</dbReference>
<reference evidence="7" key="1">
    <citation type="submission" date="2018-09" db="EMBL/GenBank/DDBJ databases">
        <title>Genome-wide identification and characterization of caffeic acid O-methyltransferase (COMT) gene family in Catalpa bungei.</title>
        <authorList>
            <person name="Lu N."/>
            <person name="Ma W."/>
            <person name="Han D."/>
            <person name="Liu Y."/>
            <person name="Wang Z."/>
            <person name="Wang N."/>
            <person name="Yang G."/>
            <person name="Wang Q."/>
            <person name="Zhao K."/>
            <person name="Wang J."/>
        </authorList>
    </citation>
    <scope>NUCLEOTIDE SEQUENCE</scope>
</reference>
<dbReference type="AlphaFoldDB" id="A0A411ASD5"/>
<dbReference type="Gene3D" id="1.10.10.10">
    <property type="entry name" value="Winged helix-like DNA-binding domain superfamily/Winged helix DNA-binding domain"/>
    <property type="match status" value="1"/>
</dbReference>
<dbReference type="FunFam" id="1.10.10.10:FF:000836">
    <property type="entry name" value="O-methyltransferase family protein"/>
    <property type="match status" value="1"/>
</dbReference>
<dbReference type="InterPro" id="IPR029063">
    <property type="entry name" value="SAM-dependent_MTases_sf"/>
</dbReference>
<feature type="domain" description="O-methyltransferase C-terminal" evidence="5">
    <location>
        <begin position="423"/>
        <end position="490"/>
    </location>
</feature>
<evidence type="ECO:0000313" key="7">
    <source>
        <dbReference type="EMBL" id="QAX90935.1"/>
    </source>
</evidence>